<dbReference type="KEGG" id="mcad:Pan265_27300"/>
<dbReference type="EMBL" id="CP036280">
    <property type="protein sequence ID" value="QDU72854.1"/>
    <property type="molecule type" value="Genomic_DNA"/>
</dbReference>
<dbReference type="Gene3D" id="3.30.420.40">
    <property type="match status" value="2"/>
</dbReference>
<keyword evidence="1" id="KW-0808">Transferase</keyword>
<accession>A0A518C0Y3</accession>
<dbReference type="AlphaFoldDB" id="A0A518C0Y3"/>
<dbReference type="Proteomes" id="UP000320386">
    <property type="component" value="Chromosome"/>
</dbReference>
<gene>
    <name evidence="1" type="primary">anmK</name>
    <name evidence="1" type="ORF">Pan265_27300</name>
</gene>
<dbReference type="GO" id="GO:0016773">
    <property type="term" value="F:phosphotransferase activity, alcohol group as acceptor"/>
    <property type="evidence" value="ECO:0007669"/>
    <property type="project" value="InterPro"/>
</dbReference>
<organism evidence="1 2">
    <name type="scientific">Mucisphaera calidilacus</name>
    <dbReference type="NCBI Taxonomy" id="2527982"/>
    <lineage>
        <taxon>Bacteria</taxon>
        <taxon>Pseudomonadati</taxon>
        <taxon>Planctomycetota</taxon>
        <taxon>Phycisphaerae</taxon>
        <taxon>Phycisphaerales</taxon>
        <taxon>Phycisphaeraceae</taxon>
        <taxon>Mucisphaera</taxon>
    </lineage>
</organism>
<evidence type="ECO:0000313" key="2">
    <source>
        <dbReference type="Proteomes" id="UP000320386"/>
    </source>
</evidence>
<dbReference type="Pfam" id="PF03702">
    <property type="entry name" value="AnmK"/>
    <property type="match status" value="1"/>
</dbReference>
<dbReference type="InterPro" id="IPR043129">
    <property type="entry name" value="ATPase_NBD"/>
</dbReference>
<dbReference type="PANTHER" id="PTHR30605:SF0">
    <property type="entry name" value="ANHYDRO-N-ACETYLMURAMIC ACID KINASE"/>
    <property type="match status" value="1"/>
</dbReference>
<keyword evidence="2" id="KW-1185">Reference proteome</keyword>
<dbReference type="GO" id="GO:0005524">
    <property type="term" value="F:ATP binding"/>
    <property type="evidence" value="ECO:0007669"/>
    <property type="project" value="InterPro"/>
</dbReference>
<evidence type="ECO:0000313" key="1">
    <source>
        <dbReference type="EMBL" id="QDU72854.1"/>
    </source>
</evidence>
<name>A0A518C0Y3_9BACT</name>
<dbReference type="GO" id="GO:0006040">
    <property type="term" value="P:amino sugar metabolic process"/>
    <property type="evidence" value="ECO:0007669"/>
    <property type="project" value="InterPro"/>
</dbReference>
<dbReference type="GO" id="GO:0016301">
    <property type="term" value="F:kinase activity"/>
    <property type="evidence" value="ECO:0007669"/>
    <property type="project" value="UniProtKB-KW"/>
</dbReference>
<dbReference type="PANTHER" id="PTHR30605">
    <property type="entry name" value="ANHYDRO-N-ACETYLMURAMIC ACID KINASE"/>
    <property type="match status" value="1"/>
</dbReference>
<proteinExistence type="predicted"/>
<dbReference type="OrthoDB" id="9763949at2"/>
<sequence>MTTTPTRWAVGCMTGTSLDGLDSALVKVTGTGLALAAELVAHHATPLDDRLAATLRSLAEGTPHPAEDFLRASRALGQTYARGIRQLLDQQPDTPDISLVAAHGQTIWHIGDEHLSWQLFDPWPVVHDLNLPVVYDLRQADLISGGQGAPITPITDPILYGRDQRLAVINLGGICNYTLAIPEADSPFPRITAGDLCPCNLLLDGLTRTLLNQPYDRNGEVTATGTPNPQLIQIITTAVGNAPTTLGREQFGQAWVDDLLAASPDTPPADWLASACAYIGQKLSQTIEKHKVKTGVLAGGGALNHALTRAIADASSNPDAWTTSDQLGIPSEAREAASFAILGILSADAVPITLTSVTGAQNPRVAGTWVWPNRILG</sequence>
<reference evidence="1 2" key="1">
    <citation type="submission" date="2019-02" db="EMBL/GenBank/DDBJ databases">
        <title>Deep-cultivation of Planctomycetes and their phenomic and genomic characterization uncovers novel biology.</title>
        <authorList>
            <person name="Wiegand S."/>
            <person name="Jogler M."/>
            <person name="Boedeker C."/>
            <person name="Pinto D."/>
            <person name="Vollmers J."/>
            <person name="Rivas-Marin E."/>
            <person name="Kohn T."/>
            <person name="Peeters S.H."/>
            <person name="Heuer A."/>
            <person name="Rast P."/>
            <person name="Oberbeckmann S."/>
            <person name="Bunk B."/>
            <person name="Jeske O."/>
            <person name="Meyerdierks A."/>
            <person name="Storesund J.E."/>
            <person name="Kallscheuer N."/>
            <person name="Luecker S."/>
            <person name="Lage O.M."/>
            <person name="Pohl T."/>
            <person name="Merkel B.J."/>
            <person name="Hornburger P."/>
            <person name="Mueller R.-W."/>
            <person name="Bruemmer F."/>
            <person name="Labrenz M."/>
            <person name="Spormann A.M."/>
            <person name="Op den Camp H."/>
            <person name="Overmann J."/>
            <person name="Amann R."/>
            <person name="Jetten M.S.M."/>
            <person name="Mascher T."/>
            <person name="Medema M.H."/>
            <person name="Devos D.P."/>
            <person name="Kaster A.-K."/>
            <person name="Ovreas L."/>
            <person name="Rohde M."/>
            <person name="Galperin M.Y."/>
            <person name="Jogler C."/>
        </authorList>
    </citation>
    <scope>NUCLEOTIDE SEQUENCE [LARGE SCALE GENOMIC DNA]</scope>
    <source>
        <strain evidence="1 2">Pan265</strain>
    </source>
</reference>
<dbReference type="RefSeq" id="WP_145447007.1">
    <property type="nucleotide sequence ID" value="NZ_CP036280.1"/>
</dbReference>
<dbReference type="SUPFAM" id="SSF53067">
    <property type="entry name" value="Actin-like ATPase domain"/>
    <property type="match status" value="1"/>
</dbReference>
<keyword evidence="1" id="KW-0418">Kinase</keyword>
<dbReference type="GO" id="GO:0009254">
    <property type="term" value="P:peptidoglycan turnover"/>
    <property type="evidence" value="ECO:0007669"/>
    <property type="project" value="InterPro"/>
</dbReference>
<dbReference type="InterPro" id="IPR005338">
    <property type="entry name" value="Anhydro_N_Ac-Mur_kinase"/>
</dbReference>
<dbReference type="EC" id="2.7.1.170" evidence="1"/>
<protein>
    <submittedName>
        <fullName evidence="1">Anhydro-N-acetylmuramic acid kinase</fullName>
        <ecNumber evidence="1">2.7.1.170</ecNumber>
    </submittedName>
</protein>